<feature type="region of interest" description="Disordered" evidence="1">
    <location>
        <begin position="1"/>
        <end position="20"/>
    </location>
</feature>
<protein>
    <recommendedName>
        <fullName evidence="4">ESX-1 secretion-associated protein</fullName>
    </recommendedName>
</protein>
<organism evidence="2 3">
    <name type="scientific">Saccharothrix syringae</name>
    <name type="common">Nocardiopsis syringae</name>
    <dbReference type="NCBI Taxonomy" id="103733"/>
    <lineage>
        <taxon>Bacteria</taxon>
        <taxon>Bacillati</taxon>
        <taxon>Actinomycetota</taxon>
        <taxon>Actinomycetes</taxon>
        <taxon>Pseudonocardiales</taxon>
        <taxon>Pseudonocardiaceae</taxon>
        <taxon>Saccharothrix</taxon>
    </lineage>
</organism>
<sequence>MGRAGRVPAAGSADAARGARAPACRARRRGRLRDGAAVSGFEVEARQLRRFAGDQEGRQGEISAVADGVAGINLGADTFGVLLQFFADGAQEAAAQTAEAIRRLAEANGEAASDTVATAAQYEDVEDGNQQRFGGGA</sequence>
<accession>A0A5Q0HB39</accession>
<evidence type="ECO:0000313" key="3">
    <source>
        <dbReference type="Proteomes" id="UP000325787"/>
    </source>
</evidence>
<dbReference type="GO" id="GO:0009306">
    <property type="term" value="P:protein secretion"/>
    <property type="evidence" value="ECO:0007669"/>
    <property type="project" value="InterPro"/>
</dbReference>
<dbReference type="AlphaFoldDB" id="A0A5Q0HB39"/>
<reference evidence="3" key="1">
    <citation type="journal article" date="2021" name="Curr. Microbiol.">
        <title>Complete genome of nocamycin-producing strain Saccharothrix syringae NRRL B-16468 reveals the biosynthetic potential for secondary metabolites.</title>
        <authorList>
            <person name="Mo X."/>
            <person name="Yang S."/>
        </authorList>
    </citation>
    <scope>NUCLEOTIDE SEQUENCE [LARGE SCALE GENOMIC DNA]</scope>
    <source>
        <strain evidence="3">ATCC 51364 / DSM 43886 / JCM 6844 / KCTC 9398 / NBRC 14523 / NRRL B-16468 / INA 2240</strain>
    </source>
</reference>
<gene>
    <name evidence="2" type="ORF">EKG83_42075</name>
</gene>
<dbReference type="KEGG" id="ssyi:EKG83_42075"/>
<evidence type="ECO:0000313" key="2">
    <source>
        <dbReference type="EMBL" id="QFZ23155.1"/>
    </source>
</evidence>
<dbReference type="OrthoDB" id="3700243at2"/>
<name>A0A5Q0HB39_SACSY</name>
<proteinExistence type="predicted"/>
<evidence type="ECO:0008006" key="4">
    <source>
        <dbReference type="Google" id="ProtNLM"/>
    </source>
</evidence>
<evidence type="ECO:0000256" key="1">
    <source>
        <dbReference type="SAM" id="MobiDB-lite"/>
    </source>
</evidence>
<dbReference type="Proteomes" id="UP000325787">
    <property type="component" value="Chromosome"/>
</dbReference>
<dbReference type="EMBL" id="CP034550">
    <property type="protein sequence ID" value="QFZ23155.1"/>
    <property type="molecule type" value="Genomic_DNA"/>
</dbReference>
<dbReference type="InterPro" id="IPR022536">
    <property type="entry name" value="EspC"/>
</dbReference>
<keyword evidence="3" id="KW-1185">Reference proteome</keyword>
<dbReference type="Pfam" id="PF10824">
    <property type="entry name" value="T7SS_ESX_EspC"/>
    <property type="match status" value="1"/>
</dbReference>